<comment type="catalytic activity">
    <reaction evidence="6 8">
        <text>(6S)-5,6,7,8-tetrahydrofolate + formate + ATP = (6R)-10-formyltetrahydrofolate + ADP + phosphate</text>
        <dbReference type="Rhea" id="RHEA:20221"/>
        <dbReference type="ChEBI" id="CHEBI:15740"/>
        <dbReference type="ChEBI" id="CHEBI:30616"/>
        <dbReference type="ChEBI" id="CHEBI:43474"/>
        <dbReference type="ChEBI" id="CHEBI:57453"/>
        <dbReference type="ChEBI" id="CHEBI:195366"/>
        <dbReference type="ChEBI" id="CHEBI:456216"/>
        <dbReference type="EC" id="6.3.4.3"/>
    </reaction>
</comment>
<dbReference type="EC" id="6.3.4.3" evidence="8"/>
<name>A0A937FCW7_9BACT</name>
<dbReference type="Gene3D" id="3.30.1510.10">
    <property type="entry name" value="Domain 2, N(10)-formyltetrahydrofolate synthetase"/>
    <property type="match status" value="1"/>
</dbReference>
<keyword evidence="10" id="KW-1185">Reference proteome</keyword>
<evidence type="ECO:0000256" key="1">
    <source>
        <dbReference type="ARBA" id="ARBA00004777"/>
    </source>
</evidence>
<dbReference type="NCBIfam" id="NF010030">
    <property type="entry name" value="PRK13505.1"/>
    <property type="match status" value="1"/>
</dbReference>
<keyword evidence="2 8" id="KW-0554">One-carbon metabolism</keyword>
<dbReference type="GO" id="GO:0035999">
    <property type="term" value="P:tetrahydrofolate interconversion"/>
    <property type="evidence" value="ECO:0007669"/>
    <property type="project" value="UniProtKB-UniRule"/>
</dbReference>
<accession>A0A937FCW7</accession>
<dbReference type="SUPFAM" id="SSF52540">
    <property type="entry name" value="P-loop containing nucleoside triphosphate hydrolases"/>
    <property type="match status" value="1"/>
</dbReference>
<keyword evidence="4 8" id="KW-0547">Nucleotide-binding</keyword>
<feature type="binding site" evidence="8">
    <location>
        <begin position="70"/>
        <end position="77"/>
    </location>
    <ligand>
        <name>ATP</name>
        <dbReference type="ChEBI" id="CHEBI:30616"/>
    </ligand>
</feature>
<dbReference type="RefSeq" id="WP_202245900.1">
    <property type="nucleotide sequence ID" value="NZ_JAESIY010000010.1"/>
</dbReference>
<dbReference type="EMBL" id="JAESIY010000010">
    <property type="protein sequence ID" value="MBL3658113.1"/>
    <property type="molecule type" value="Genomic_DNA"/>
</dbReference>
<evidence type="ECO:0000313" key="10">
    <source>
        <dbReference type="Proteomes" id="UP000659388"/>
    </source>
</evidence>
<dbReference type="FunFam" id="3.10.410.10:FF:000001">
    <property type="entry name" value="Putative formate--tetrahydrofolate ligase"/>
    <property type="match status" value="1"/>
</dbReference>
<dbReference type="Pfam" id="PF01268">
    <property type="entry name" value="FTHFS"/>
    <property type="match status" value="1"/>
</dbReference>
<evidence type="ECO:0000256" key="6">
    <source>
        <dbReference type="ARBA" id="ARBA00049033"/>
    </source>
</evidence>
<dbReference type="PROSITE" id="PS00721">
    <property type="entry name" value="FTHFS_1"/>
    <property type="match status" value="1"/>
</dbReference>
<dbReference type="HAMAP" id="MF_01543">
    <property type="entry name" value="FTHFS"/>
    <property type="match status" value="1"/>
</dbReference>
<evidence type="ECO:0000256" key="2">
    <source>
        <dbReference type="ARBA" id="ARBA00022563"/>
    </source>
</evidence>
<dbReference type="GO" id="GO:0005524">
    <property type="term" value="F:ATP binding"/>
    <property type="evidence" value="ECO:0007669"/>
    <property type="project" value="UniProtKB-UniRule"/>
</dbReference>
<dbReference type="GO" id="GO:0004329">
    <property type="term" value="F:formate-tetrahydrofolate ligase activity"/>
    <property type="evidence" value="ECO:0007669"/>
    <property type="project" value="UniProtKB-UniRule"/>
</dbReference>
<dbReference type="CDD" id="cd00477">
    <property type="entry name" value="FTHFS"/>
    <property type="match status" value="1"/>
</dbReference>
<comment type="similarity">
    <text evidence="7 8">Belongs to the formate--tetrahydrofolate ligase family.</text>
</comment>
<organism evidence="9 10">
    <name type="scientific">Fulvivirga sediminis</name>
    <dbReference type="NCBI Taxonomy" id="2803949"/>
    <lineage>
        <taxon>Bacteria</taxon>
        <taxon>Pseudomonadati</taxon>
        <taxon>Bacteroidota</taxon>
        <taxon>Cytophagia</taxon>
        <taxon>Cytophagales</taxon>
        <taxon>Fulvivirgaceae</taxon>
        <taxon>Fulvivirga</taxon>
    </lineage>
</organism>
<dbReference type="AlphaFoldDB" id="A0A937FCW7"/>
<evidence type="ECO:0000256" key="4">
    <source>
        <dbReference type="ARBA" id="ARBA00022741"/>
    </source>
</evidence>
<dbReference type="InterPro" id="IPR027417">
    <property type="entry name" value="P-loop_NTPase"/>
</dbReference>
<comment type="pathway">
    <text evidence="1 8">One-carbon metabolism; tetrahydrofolate interconversion.</text>
</comment>
<keyword evidence="5 8" id="KW-0067">ATP-binding</keyword>
<evidence type="ECO:0000256" key="7">
    <source>
        <dbReference type="ARBA" id="ARBA00061363"/>
    </source>
</evidence>
<dbReference type="PROSITE" id="PS00722">
    <property type="entry name" value="FTHFS_2"/>
    <property type="match status" value="1"/>
</dbReference>
<dbReference type="InterPro" id="IPR000559">
    <property type="entry name" value="Formate_THF_ligase"/>
</dbReference>
<proteinExistence type="inferred from homology"/>
<evidence type="ECO:0000313" key="9">
    <source>
        <dbReference type="EMBL" id="MBL3658113.1"/>
    </source>
</evidence>
<dbReference type="Gene3D" id="3.10.410.10">
    <property type="entry name" value="Formyltetrahydrofolate synthetase, domain 3"/>
    <property type="match status" value="1"/>
</dbReference>
<gene>
    <name evidence="8" type="primary">fhs</name>
    <name evidence="9" type="ORF">JL102_18320</name>
</gene>
<evidence type="ECO:0000256" key="5">
    <source>
        <dbReference type="ARBA" id="ARBA00022840"/>
    </source>
</evidence>
<protein>
    <recommendedName>
        <fullName evidence="8">Formate--tetrahydrofolate ligase</fullName>
        <ecNumber evidence="8">6.3.4.3</ecNumber>
    </recommendedName>
    <alternativeName>
        <fullName evidence="8">Formyltetrahydrofolate synthetase</fullName>
        <shortName evidence="8">FHS</shortName>
        <shortName evidence="8">FTHFS</shortName>
    </alternativeName>
</protein>
<keyword evidence="3 8" id="KW-0436">Ligase</keyword>
<dbReference type="Gene3D" id="3.40.50.300">
    <property type="entry name" value="P-loop containing nucleotide triphosphate hydrolases"/>
    <property type="match status" value="1"/>
</dbReference>
<dbReference type="Proteomes" id="UP000659388">
    <property type="component" value="Unassembled WGS sequence"/>
</dbReference>
<evidence type="ECO:0000256" key="3">
    <source>
        <dbReference type="ARBA" id="ARBA00022598"/>
    </source>
</evidence>
<dbReference type="InterPro" id="IPR020628">
    <property type="entry name" value="Formate_THF_ligase_CS"/>
</dbReference>
<dbReference type="FunFam" id="3.30.1510.10:FF:000001">
    <property type="entry name" value="Formate--tetrahydrofolate ligase"/>
    <property type="match status" value="1"/>
</dbReference>
<reference evidence="9" key="1">
    <citation type="submission" date="2021-01" db="EMBL/GenBank/DDBJ databases">
        <title>Fulvivirga kasyanovii gen. nov., sp nov., a novel member of the phylum Bacteroidetes isolated from seawater in a mussel farm.</title>
        <authorList>
            <person name="Zhao L.-H."/>
            <person name="Wang Z.-J."/>
        </authorList>
    </citation>
    <scope>NUCLEOTIDE SEQUENCE</scope>
    <source>
        <strain evidence="9">2943</strain>
    </source>
</reference>
<comment type="caution">
    <text evidence="9">The sequence shown here is derived from an EMBL/GenBank/DDBJ whole genome shotgun (WGS) entry which is preliminary data.</text>
</comment>
<sequence>MSVKQTYKSDLEIAQSTELKHIKGIAQSVGISEDDLEMYGKYKAKLPLHLVNEEKIAQSTLILVTAMTPTPAGEGKTTTSIGLAEGLNKLGKQTTVVLREPSLGPVFGMKGGAAGGGYSQVVPMEDINLHFTGDFAAIEKANNLLAALIDNNIQTKTNNLGIDPRTVEWKRVMDMNDRGLRNIVTGMGGKSGGMMRETGFNITAASEIMAILCLAKDIDDLKQKIGNIYIGDTFDGKAVFARDLGAQGAMAALLKDAIKPNLVQTLEGNPAIIHGGPFANIAQGTNSIIATKMGMSLTPYVVTEAGFGADLGAEKFLNIKCGYAGFSPKAIVVVATVRALKYHGGQKLEDLKEKNTMHLVKGLVNLEKHLENVKLYGVQPVVSVNRFSSDSDEEIEIVKERCAELGVKVAVSEGWEHGGEGTTQLAEEVLKAVEECTQPFKPVYDWNWSVEDKIEAVARKVYGAREVEFLPKAKQNLKKIARIGLSDKPICIAKTQNSLSDDPHELGRPQNFTLTVREIEIAAGAGFCIPITGNMLRMPGLPAVPAAIDMDIDNNGKISGLS</sequence>
<evidence type="ECO:0000256" key="8">
    <source>
        <dbReference type="HAMAP-Rule" id="MF_01543"/>
    </source>
</evidence>